<gene>
    <name evidence="2" type="ORF">GCM10008018_66210</name>
</gene>
<dbReference type="RefSeq" id="WP_189019949.1">
    <property type="nucleotide sequence ID" value="NZ_BMHE01000064.1"/>
</dbReference>
<evidence type="ECO:0000313" key="3">
    <source>
        <dbReference type="Proteomes" id="UP000615455"/>
    </source>
</evidence>
<feature type="coiled-coil region" evidence="1">
    <location>
        <begin position="373"/>
        <end position="406"/>
    </location>
</feature>
<keyword evidence="3" id="KW-1185">Reference proteome</keyword>
<keyword evidence="1" id="KW-0175">Coiled coil</keyword>
<accession>A0ABQ1FH44</accession>
<evidence type="ECO:0008006" key="4">
    <source>
        <dbReference type="Google" id="ProtNLM"/>
    </source>
</evidence>
<evidence type="ECO:0000313" key="2">
    <source>
        <dbReference type="EMBL" id="GGA11903.1"/>
    </source>
</evidence>
<proteinExistence type="predicted"/>
<name>A0ABQ1FH44_9BACL</name>
<reference evidence="3" key="1">
    <citation type="journal article" date="2019" name="Int. J. Syst. Evol. Microbiol.">
        <title>The Global Catalogue of Microorganisms (GCM) 10K type strain sequencing project: providing services to taxonomists for standard genome sequencing and annotation.</title>
        <authorList>
            <consortium name="The Broad Institute Genomics Platform"/>
            <consortium name="The Broad Institute Genome Sequencing Center for Infectious Disease"/>
            <person name="Wu L."/>
            <person name="Ma J."/>
        </authorList>
    </citation>
    <scope>NUCLEOTIDE SEQUENCE [LARGE SCALE GENOMIC DNA]</scope>
    <source>
        <strain evidence="3">CGMCC 1.15043</strain>
    </source>
</reference>
<sequence>MDKITENVVGEVEAYNSNEKFVKTPMRMLAYASPSYATDDEIAVYYEIVYHASARDVSISNVNVDLLYARLQWDSKSISRGKKRIIDALAGLSQKGFISIDCNGEEIKATTYLVIRTPRNRSKLFDEKVVSDGTVYTGWTPVTELIMKIAKADEKNIGQRLKVLTYVLWRNNIQYAVSFDEWANVLKVSPSTAKRIIKSLKGEGIIKVKSGVYYTDDYGNVRQEINQYSVNDEPEADEDGYKPTITQRHSKLMKVADLLMATTDRRMTKRINLFEYGSELSEDDMYIYLTTECLLVKEWGKKRFNAISKNASGKEMVESWESKARMMMANPKQEPRKIEVITTVENNPTTVKFDISNFVKIEEDPHTLAFRERQRAFKEKQEQERIKTEEEEKERFIREMFELEEEYENAV</sequence>
<evidence type="ECO:0000256" key="1">
    <source>
        <dbReference type="SAM" id="Coils"/>
    </source>
</evidence>
<comment type="caution">
    <text evidence="2">The sequence shown here is derived from an EMBL/GenBank/DDBJ whole genome shotgun (WGS) entry which is preliminary data.</text>
</comment>
<protein>
    <recommendedName>
        <fullName evidence="4">MarR family transcriptional regulator</fullName>
    </recommendedName>
</protein>
<dbReference type="Proteomes" id="UP000615455">
    <property type="component" value="Unassembled WGS sequence"/>
</dbReference>
<dbReference type="EMBL" id="BMHE01000064">
    <property type="protein sequence ID" value="GGA11903.1"/>
    <property type="molecule type" value="Genomic_DNA"/>
</dbReference>
<organism evidence="2 3">
    <name type="scientific">Paenibacillus marchantiophytorum</name>
    <dbReference type="NCBI Taxonomy" id="1619310"/>
    <lineage>
        <taxon>Bacteria</taxon>
        <taxon>Bacillati</taxon>
        <taxon>Bacillota</taxon>
        <taxon>Bacilli</taxon>
        <taxon>Bacillales</taxon>
        <taxon>Paenibacillaceae</taxon>
        <taxon>Paenibacillus</taxon>
    </lineage>
</organism>